<evidence type="ECO:0000313" key="3">
    <source>
        <dbReference type="Proteomes" id="UP000268870"/>
    </source>
</evidence>
<dbReference type="InterPro" id="IPR035897">
    <property type="entry name" value="Toll_tir_struct_dom_sf"/>
</dbReference>
<sequence>MAKKKIFISHIGEESEIAKKFKKEILNYTNRGVEIFVSSDDESIYAGDDWEDEVKNNIKSCDMMLVLLSKKSLYRPWISFETGAAWVRGIKPIPICHGGLDTDSLPKPFSIMQALNADEKGLTKVFRRVSLLRDEDFVSADVTELINVIKSFDKKYYEIDEIQEFLSIFDDYAKSVLKNLNEDNDYSAELRMEESCYNQLLDMKNNFEIGKHITLDTGTMLVGLVNNKWTNTIQYRIKIDNQLAEKLKNN</sequence>
<dbReference type="Pfam" id="PF13676">
    <property type="entry name" value="TIR_2"/>
    <property type="match status" value="1"/>
</dbReference>
<evidence type="ECO:0000313" key="2">
    <source>
        <dbReference type="EMBL" id="VED65874.1"/>
    </source>
</evidence>
<dbReference type="Proteomes" id="UP000268870">
    <property type="component" value="Chromosome"/>
</dbReference>
<proteinExistence type="predicted"/>
<dbReference type="PROSITE" id="PS50104">
    <property type="entry name" value="TIR"/>
    <property type="match status" value="1"/>
</dbReference>
<accession>A0AB38VNX7</accession>
<dbReference type="AlphaFoldDB" id="A0AB38VNX7"/>
<dbReference type="InterPro" id="IPR000157">
    <property type="entry name" value="TIR_dom"/>
</dbReference>
<feature type="domain" description="TIR" evidence="1">
    <location>
        <begin position="2"/>
        <end position="149"/>
    </location>
</feature>
<reference evidence="2 3" key="1">
    <citation type="submission" date="2018-12" db="EMBL/GenBank/DDBJ databases">
        <authorList>
            <consortium name="Pathogen Informatics"/>
        </authorList>
    </citation>
    <scope>NUCLEOTIDE SEQUENCE [LARGE SCALE GENOMIC DNA]</scope>
    <source>
        <strain evidence="2 3">NCTC8184</strain>
    </source>
</reference>
<dbReference type="EMBL" id="LR134265">
    <property type="protein sequence ID" value="VED65874.1"/>
    <property type="molecule type" value="Genomic_DNA"/>
</dbReference>
<dbReference type="RefSeq" id="WP_001075092.1">
    <property type="nucleotide sequence ID" value="NZ_CDEQ01000011.1"/>
</dbReference>
<dbReference type="GO" id="GO:0007165">
    <property type="term" value="P:signal transduction"/>
    <property type="evidence" value="ECO:0007669"/>
    <property type="project" value="InterPro"/>
</dbReference>
<organism evidence="2 3">
    <name type="scientific">Streptococcus agalactiae</name>
    <dbReference type="NCBI Taxonomy" id="1311"/>
    <lineage>
        <taxon>Bacteria</taxon>
        <taxon>Bacillati</taxon>
        <taxon>Bacillota</taxon>
        <taxon>Bacilli</taxon>
        <taxon>Lactobacillales</taxon>
        <taxon>Streptococcaceae</taxon>
        <taxon>Streptococcus</taxon>
    </lineage>
</organism>
<dbReference type="SMR" id="A0AB38VNX7"/>
<gene>
    <name evidence="2" type="ORF">NCTC8184_01937</name>
</gene>
<name>A0AB38VNX7_STRAG</name>
<dbReference type="SUPFAM" id="SSF52200">
    <property type="entry name" value="Toll/Interleukin receptor TIR domain"/>
    <property type="match status" value="1"/>
</dbReference>
<evidence type="ECO:0000259" key="1">
    <source>
        <dbReference type="PROSITE" id="PS50104"/>
    </source>
</evidence>
<protein>
    <recommendedName>
        <fullName evidence="1">TIR domain-containing protein</fullName>
    </recommendedName>
</protein>
<dbReference type="Gene3D" id="3.40.50.10140">
    <property type="entry name" value="Toll/interleukin-1 receptor homology (TIR) domain"/>
    <property type="match status" value="1"/>
</dbReference>